<feature type="domain" description="MurNAc-LAA" evidence="3">
    <location>
        <begin position="183"/>
        <end position="298"/>
    </location>
</feature>
<organism evidence="4 5">
    <name type="scientific">Anaerobacterium chartisolvens</name>
    <dbReference type="NCBI Taxonomy" id="1297424"/>
    <lineage>
        <taxon>Bacteria</taxon>
        <taxon>Bacillati</taxon>
        <taxon>Bacillota</taxon>
        <taxon>Clostridia</taxon>
        <taxon>Eubacteriales</taxon>
        <taxon>Oscillospiraceae</taxon>
        <taxon>Anaerobacterium</taxon>
    </lineage>
</organism>
<reference evidence="4 5" key="1">
    <citation type="submission" date="2018-07" db="EMBL/GenBank/DDBJ databases">
        <title>Genomic Encyclopedia of Type Strains, Phase IV (KMG-IV): sequencing the most valuable type-strain genomes for metagenomic binning, comparative biology and taxonomic classification.</title>
        <authorList>
            <person name="Goeker M."/>
        </authorList>
    </citation>
    <scope>NUCLEOTIDE SEQUENCE [LARGE SCALE GENOMIC DNA]</scope>
    <source>
        <strain evidence="4 5">DSM 27016</strain>
    </source>
</reference>
<evidence type="ECO:0000256" key="1">
    <source>
        <dbReference type="ARBA" id="ARBA00022801"/>
    </source>
</evidence>
<gene>
    <name evidence="4" type="ORF">DFR58_101243</name>
</gene>
<dbReference type="SUPFAM" id="SSF47090">
    <property type="entry name" value="PGBD-like"/>
    <property type="match status" value="1"/>
</dbReference>
<accession>A0A369BKP1</accession>
<keyword evidence="2" id="KW-0812">Transmembrane</keyword>
<dbReference type="Gene3D" id="3.40.630.40">
    <property type="entry name" value="Zn-dependent exopeptidases"/>
    <property type="match status" value="1"/>
</dbReference>
<evidence type="ECO:0000313" key="4">
    <source>
        <dbReference type="EMBL" id="RCX21037.1"/>
    </source>
</evidence>
<dbReference type="PANTHER" id="PTHR30404:SF0">
    <property type="entry name" value="N-ACETYLMURAMOYL-L-ALANINE AMIDASE AMIC"/>
    <property type="match status" value="1"/>
</dbReference>
<keyword evidence="1" id="KW-0378">Hydrolase</keyword>
<feature type="transmembrane region" description="Helical" evidence="2">
    <location>
        <begin position="12"/>
        <end position="31"/>
    </location>
</feature>
<dbReference type="GO" id="GO:0009253">
    <property type="term" value="P:peptidoglycan catabolic process"/>
    <property type="evidence" value="ECO:0007669"/>
    <property type="project" value="InterPro"/>
</dbReference>
<dbReference type="InterPro" id="IPR036366">
    <property type="entry name" value="PGBDSf"/>
</dbReference>
<dbReference type="GO" id="GO:0030288">
    <property type="term" value="C:outer membrane-bounded periplasmic space"/>
    <property type="evidence" value="ECO:0007669"/>
    <property type="project" value="TreeGrafter"/>
</dbReference>
<name>A0A369BKP1_9FIRM</name>
<dbReference type="AlphaFoldDB" id="A0A369BKP1"/>
<evidence type="ECO:0000256" key="2">
    <source>
        <dbReference type="SAM" id="Phobius"/>
    </source>
</evidence>
<dbReference type="CDD" id="cd02696">
    <property type="entry name" value="MurNAc-LAA"/>
    <property type="match status" value="1"/>
</dbReference>
<dbReference type="OrthoDB" id="9806267at2"/>
<dbReference type="Gene3D" id="1.10.101.10">
    <property type="entry name" value="PGBD-like superfamily/PGBD"/>
    <property type="match status" value="1"/>
</dbReference>
<comment type="caution">
    <text evidence="4">The sequence shown here is derived from an EMBL/GenBank/DDBJ whole genome shotgun (WGS) entry which is preliminary data.</text>
</comment>
<keyword evidence="5" id="KW-1185">Reference proteome</keyword>
<keyword evidence="2" id="KW-0472">Membrane</keyword>
<sequence length="302" mass="33324">MPIRLKKKGVFTLSIFICIFLILVTAIIALASPRADVLKKGMDGAQVLQLQKDLKLLGFFDVDPTGYFGDITEASVIKFQKKYNIITTGKAGPITLSQIEKLKKKNKPLAKIVIDPGHGGIDEGASKGGVVEKEVTLDISKRLQERLLLSNYEVVMTRETDKSLDSLCSKNYPREKKDLDARVSIINSSKAKLFVSVHINSLPEDPGISGSIVFYNSRSRESKALASSIQKALNAIDVNGKKRRQNDIQSANFYVLKHSDIPGVLVETAFVTNSSERSLLKQEQFRENLAKAIMEGITRSGL</sequence>
<dbReference type="InterPro" id="IPR002508">
    <property type="entry name" value="MurNAc-LAA_cat"/>
</dbReference>
<dbReference type="Pfam" id="PF01520">
    <property type="entry name" value="Amidase_3"/>
    <property type="match status" value="1"/>
</dbReference>
<evidence type="ECO:0000259" key="3">
    <source>
        <dbReference type="SMART" id="SM00646"/>
    </source>
</evidence>
<dbReference type="SUPFAM" id="SSF53187">
    <property type="entry name" value="Zn-dependent exopeptidases"/>
    <property type="match status" value="1"/>
</dbReference>
<dbReference type="GO" id="GO:0008745">
    <property type="term" value="F:N-acetylmuramoyl-L-alanine amidase activity"/>
    <property type="evidence" value="ECO:0007669"/>
    <property type="project" value="InterPro"/>
</dbReference>
<evidence type="ECO:0000313" key="5">
    <source>
        <dbReference type="Proteomes" id="UP000253034"/>
    </source>
</evidence>
<dbReference type="SMART" id="SM00646">
    <property type="entry name" value="Ami_3"/>
    <property type="match status" value="1"/>
</dbReference>
<keyword evidence="2" id="KW-1133">Transmembrane helix</keyword>
<dbReference type="EMBL" id="QPJT01000001">
    <property type="protein sequence ID" value="RCX21037.1"/>
    <property type="molecule type" value="Genomic_DNA"/>
</dbReference>
<dbReference type="PANTHER" id="PTHR30404">
    <property type="entry name" value="N-ACETYLMURAMOYL-L-ALANINE AMIDASE"/>
    <property type="match status" value="1"/>
</dbReference>
<dbReference type="Pfam" id="PF01471">
    <property type="entry name" value="PG_binding_1"/>
    <property type="match status" value="1"/>
</dbReference>
<proteinExistence type="predicted"/>
<dbReference type="Proteomes" id="UP000253034">
    <property type="component" value="Unassembled WGS sequence"/>
</dbReference>
<protein>
    <submittedName>
        <fullName evidence="4">N-acetylmuramoyl-L-alanine amidase CwlD</fullName>
    </submittedName>
</protein>
<dbReference type="InterPro" id="IPR036365">
    <property type="entry name" value="PGBD-like_sf"/>
</dbReference>
<dbReference type="InterPro" id="IPR002477">
    <property type="entry name" value="Peptidoglycan-bd-like"/>
</dbReference>
<dbReference type="RefSeq" id="WP_114295980.1">
    <property type="nucleotide sequence ID" value="NZ_QPJT01000001.1"/>
</dbReference>
<dbReference type="InterPro" id="IPR050695">
    <property type="entry name" value="N-acetylmuramoyl_amidase_3"/>
</dbReference>